<evidence type="ECO:0000313" key="4">
    <source>
        <dbReference type="Proteomes" id="UP001166251"/>
    </source>
</evidence>
<protein>
    <submittedName>
        <fullName evidence="3">Alpha/beta hydrolase</fullName>
    </submittedName>
</protein>
<dbReference type="InterPro" id="IPR022742">
    <property type="entry name" value="Hydrolase_4"/>
</dbReference>
<reference evidence="3" key="1">
    <citation type="submission" date="2021-07" db="EMBL/GenBank/DDBJ databases">
        <title>Neiella marina sp. nov., isolated from the intestinal content of sea cucumber Apostichopus japonicus.</title>
        <authorList>
            <person name="Bai X."/>
        </authorList>
    </citation>
    <scope>NUCLEOTIDE SEQUENCE</scope>
    <source>
        <strain evidence="3">126</strain>
    </source>
</reference>
<name>A0ABS7ECY0_9GAMM</name>
<feature type="signal peptide" evidence="1">
    <location>
        <begin position="1"/>
        <end position="27"/>
    </location>
</feature>
<evidence type="ECO:0000256" key="1">
    <source>
        <dbReference type="SAM" id="SignalP"/>
    </source>
</evidence>
<evidence type="ECO:0000313" key="3">
    <source>
        <dbReference type="EMBL" id="MBW8190110.1"/>
    </source>
</evidence>
<organism evidence="3 4">
    <name type="scientific">Neiella holothuriorum</name>
    <dbReference type="NCBI Taxonomy" id="2870530"/>
    <lineage>
        <taxon>Bacteria</taxon>
        <taxon>Pseudomonadati</taxon>
        <taxon>Pseudomonadota</taxon>
        <taxon>Gammaproteobacteria</taxon>
        <taxon>Alteromonadales</taxon>
        <taxon>Echinimonadaceae</taxon>
        <taxon>Neiella</taxon>
    </lineage>
</organism>
<dbReference type="Gene3D" id="3.40.50.1820">
    <property type="entry name" value="alpha/beta hydrolase"/>
    <property type="match status" value="1"/>
</dbReference>
<dbReference type="RefSeq" id="WP_220102802.1">
    <property type="nucleotide sequence ID" value="NZ_JAHZSS010000003.1"/>
</dbReference>
<dbReference type="InterPro" id="IPR029058">
    <property type="entry name" value="AB_hydrolase_fold"/>
</dbReference>
<accession>A0ABS7ECY0</accession>
<gene>
    <name evidence="3" type="ORF">K0504_03600</name>
</gene>
<dbReference type="PANTHER" id="PTHR11614">
    <property type="entry name" value="PHOSPHOLIPASE-RELATED"/>
    <property type="match status" value="1"/>
</dbReference>
<dbReference type="Pfam" id="PF12146">
    <property type="entry name" value="Hydrolase_4"/>
    <property type="match status" value="1"/>
</dbReference>
<dbReference type="SUPFAM" id="SSF53474">
    <property type="entry name" value="alpha/beta-Hydrolases"/>
    <property type="match status" value="1"/>
</dbReference>
<evidence type="ECO:0000259" key="2">
    <source>
        <dbReference type="Pfam" id="PF12146"/>
    </source>
</evidence>
<dbReference type="Proteomes" id="UP001166251">
    <property type="component" value="Unassembled WGS sequence"/>
</dbReference>
<keyword evidence="1" id="KW-0732">Signal</keyword>
<feature type="domain" description="Serine aminopeptidase S33" evidence="2">
    <location>
        <begin position="72"/>
        <end position="353"/>
    </location>
</feature>
<keyword evidence="4" id="KW-1185">Reference proteome</keyword>
<keyword evidence="3" id="KW-0378">Hydrolase</keyword>
<sequence length="392" mass="43501">MTRFIQTMVALATVVSFGYCFTASAGAYDGSRQAFIDHVKIYAPNAPIPSELKVKEMNGAAIRYGVWHTQQPRQGLVVFLSGRTEFIEKNIPAYTELLTRGFDVYTFDWRGQGLSERVLSHSELGHIDDFETFIADLHVFVQDIVKPETHPGLTLLLGHSMGGHLGLRYMNQYPHVFDRAQFSSPMMGVSANSWASRQFAGFLNWAGWGRSCAPGTEPVWQSYLDENACEGILKGTVSLPEKPNQALLYSNNLNHLAQASCWVEQSLANNPRHHLGLGCPTVGWVKEAFNSMADTMGNLDKVKAPVIIVGASSDKVVTFDAQQQVCDELANCCLWQIQDKPEKPAAHEVLIELDDYAQQFWIAFEALTHGSDAGCACAEIRDHYQHLQCSAL</sequence>
<feature type="chain" id="PRO_5046151050" evidence="1">
    <location>
        <begin position="28"/>
        <end position="392"/>
    </location>
</feature>
<proteinExistence type="predicted"/>
<dbReference type="GO" id="GO:0016787">
    <property type="term" value="F:hydrolase activity"/>
    <property type="evidence" value="ECO:0007669"/>
    <property type="project" value="UniProtKB-KW"/>
</dbReference>
<dbReference type="EMBL" id="JAHZSS010000003">
    <property type="protein sequence ID" value="MBW8190110.1"/>
    <property type="molecule type" value="Genomic_DNA"/>
</dbReference>
<dbReference type="InterPro" id="IPR051044">
    <property type="entry name" value="MAG_DAG_Lipase"/>
</dbReference>
<comment type="caution">
    <text evidence="3">The sequence shown here is derived from an EMBL/GenBank/DDBJ whole genome shotgun (WGS) entry which is preliminary data.</text>
</comment>